<evidence type="ECO:0000256" key="1">
    <source>
        <dbReference type="SAM" id="Phobius"/>
    </source>
</evidence>
<gene>
    <name evidence="3" type="ORF">UFOPK2289_00823</name>
</gene>
<feature type="transmembrane region" description="Helical" evidence="1">
    <location>
        <begin position="12"/>
        <end position="31"/>
    </location>
</feature>
<sequence length="155" mass="16633">MKRDFAEDETGSISILIIGLFLLTVALLFLITDVATVAVAKSSLVQATEAATLRGAQSLDLASYYNGNSGVAIPLDCNVARGKVFDEIQSWASTSGVMRRPEIVDVAVEEFACFDNYIHISVSARALLPFRLPQSSLVDIEIYASAGAASERSTR</sequence>
<dbReference type="InterPro" id="IPR028087">
    <property type="entry name" value="Tad_N"/>
</dbReference>
<evidence type="ECO:0000313" key="3">
    <source>
        <dbReference type="EMBL" id="CAB4665689.1"/>
    </source>
</evidence>
<keyword evidence="1" id="KW-0472">Membrane</keyword>
<dbReference type="Pfam" id="PF13400">
    <property type="entry name" value="Tad"/>
    <property type="match status" value="1"/>
</dbReference>
<reference evidence="3" key="1">
    <citation type="submission" date="2020-05" db="EMBL/GenBank/DDBJ databases">
        <authorList>
            <person name="Chiriac C."/>
            <person name="Salcher M."/>
            <person name="Ghai R."/>
            <person name="Kavagutti S V."/>
        </authorList>
    </citation>
    <scope>NUCLEOTIDE SEQUENCE</scope>
</reference>
<proteinExistence type="predicted"/>
<protein>
    <submittedName>
        <fullName evidence="3">Unannotated protein</fullName>
    </submittedName>
</protein>
<dbReference type="EMBL" id="CAEZWT010000020">
    <property type="protein sequence ID" value="CAB4665689.1"/>
    <property type="molecule type" value="Genomic_DNA"/>
</dbReference>
<accession>A0A6J6LXS5</accession>
<name>A0A6J6LXS5_9ZZZZ</name>
<keyword evidence="1" id="KW-1133">Transmembrane helix</keyword>
<feature type="domain" description="Putative Flp pilus-assembly TadG-like N-terminal" evidence="2">
    <location>
        <begin position="11"/>
        <end position="57"/>
    </location>
</feature>
<keyword evidence="1" id="KW-0812">Transmembrane</keyword>
<organism evidence="3">
    <name type="scientific">freshwater metagenome</name>
    <dbReference type="NCBI Taxonomy" id="449393"/>
    <lineage>
        <taxon>unclassified sequences</taxon>
        <taxon>metagenomes</taxon>
        <taxon>ecological metagenomes</taxon>
    </lineage>
</organism>
<evidence type="ECO:0000259" key="2">
    <source>
        <dbReference type="Pfam" id="PF13400"/>
    </source>
</evidence>
<dbReference type="AlphaFoldDB" id="A0A6J6LXS5"/>